<keyword evidence="5" id="KW-0680">Restriction system</keyword>
<dbReference type="EC" id="2.1.1.72" evidence="1"/>
<keyword evidence="2 10" id="KW-0489">Methyltransferase</keyword>
<evidence type="ECO:0000256" key="1">
    <source>
        <dbReference type="ARBA" id="ARBA00011900"/>
    </source>
</evidence>
<evidence type="ECO:0000256" key="2">
    <source>
        <dbReference type="ARBA" id="ARBA00022603"/>
    </source>
</evidence>
<dbReference type="GO" id="GO:0009307">
    <property type="term" value="P:DNA restriction-modification system"/>
    <property type="evidence" value="ECO:0007669"/>
    <property type="project" value="UniProtKB-KW"/>
</dbReference>
<dbReference type="Pfam" id="PF07669">
    <property type="entry name" value="Eco57I"/>
    <property type="match status" value="1"/>
</dbReference>
<dbReference type="InterPro" id="IPR050953">
    <property type="entry name" value="N4_N6_ade-DNA_methylase"/>
</dbReference>
<evidence type="ECO:0000256" key="3">
    <source>
        <dbReference type="ARBA" id="ARBA00022679"/>
    </source>
</evidence>
<dbReference type="Gene3D" id="3.40.50.150">
    <property type="entry name" value="Vaccinia Virus protein VP39"/>
    <property type="match status" value="1"/>
</dbReference>
<dbReference type="Proteomes" id="UP000622687">
    <property type="component" value="Unassembled WGS sequence"/>
</dbReference>
<name>A0A934M356_9CLOT</name>
<keyword evidence="3" id="KW-0808">Transferase</keyword>
<dbReference type="PROSITE" id="PS00092">
    <property type="entry name" value="N6_MTASE"/>
    <property type="match status" value="1"/>
</dbReference>
<evidence type="ECO:0000259" key="8">
    <source>
        <dbReference type="Pfam" id="PF07669"/>
    </source>
</evidence>
<sequence length="771" mass="91265">MTKIFNEDKKSIGAIYEKLTDKNTRKSKGIYYTPDYIVDYILKHTVLEADIVSNPFIKILDPTCGVGYFLAKSYDILREKFISNLGVLQKNYGNHIYHIENKESTCVDIQEVKGREYWREENIDYHIIKNCLYGMDLDSVAVKLAKRNLLSRCRSKIEVDMNIVQGDSLIRWEKINSNNEADIVKSIIYKNYKSQDSGEEHLAANEINRIIGGLRKFWNNKFDYIIGNPPYIVLLQSQIEKDYWNYIVNNYKTVGYKKNTFYLLMERVIDVLKHGGRHSFIIPDRYFLTNSYEESRKSLFKNSKIINITGFSNKVFEDAVVGTVVYIVEKGSCEKSYSIPIRLDYIDDNNFYSSSINQKDINKNNKFTVNILTKYECQGLIKKVKDNSKTLRDFSGVHVGMMIKDKNYHFENHSYDNKRDRVAVGRDLDKYIIVNENRFFNVNDVKIFGGTKSIEKHKYCPKILLRKTGDNIVAAIDECGIFAEQSAYLIIPYESYNVFNLLGQIQSELCNFYFKEALITNPKAYPYIQHYDVERLPINLNLMYDKKYEELIKKIIGIKNEIKNLKFNFITENKDYYKIIYHYDQFKEYQLYFKQKLKDSIIESNRVLYEAYKFTKKDVILIQDKLSGENRDSSSIFQFNKDFELDKNGYTYYNELIDQVFNVFKSETIELLKENKRYLSVEEIEKGLENRMENFHDIITIIKDFNYNKGNSCIIKKMLNTYSDTWNKYMRNRKVTMNKKDLVKYSVHEYGLSSWTENIHEIWFEDNRKTP</sequence>
<dbReference type="SUPFAM" id="SSF53335">
    <property type="entry name" value="S-adenosyl-L-methionine-dependent methyltransferases"/>
    <property type="match status" value="1"/>
</dbReference>
<feature type="domain" description="TaqI-like C-terminal specificity" evidence="9">
    <location>
        <begin position="424"/>
        <end position="538"/>
    </location>
</feature>
<proteinExistence type="predicted"/>
<comment type="caution">
    <text evidence="10">The sequence shown here is derived from an EMBL/GenBank/DDBJ whole genome shotgun (WGS) entry which is preliminary data.</text>
</comment>
<evidence type="ECO:0000256" key="7">
    <source>
        <dbReference type="ARBA" id="ARBA00047942"/>
    </source>
</evidence>
<keyword evidence="4" id="KW-0949">S-adenosyl-L-methionine</keyword>
<comment type="catalytic activity">
    <reaction evidence="7">
        <text>a 2'-deoxyadenosine in DNA + S-adenosyl-L-methionine = an N(6)-methyl-2'-deoxyadenosine in DNA + S-adenosyl-L-homocysteine + H(+)</text>
        <dbReference type="Rhea" id="RHEA:15197"/>
        <dbReference type="Rhea" id="RHEA-COMP:12418"/>
        <dbReference type="Rhea" id="RHEA-COMP:12419"/>
        <dbReference type="ChEBI" id="CHEBI:15378"/>
        <dbReference type="ChEBI" id="CHEBI:57856"/>
        <dbReference type="ChEBI" id="CHEBI:59789"/>
        <dbReference type="ChEBI" id="CHEBI:90615"/>
        <dbReference type="ChEBI" id="CHEBI:90616"/>
        <dbReference type="EC" id="2.1.1.72"/>
    </reaction>
</comment>
<gene>
    <name evidence="10" type="ORF">I6U51_08825</name>
</gene>
<dbReference type="PANTHER" id="PTHR33841:SF6">
    <property type="entry name" value="TYPE II METHYLTRANSFERASE M.HINDII"/>
    <property type="match status" value="1"/>
</dbReference>
<feature type="domain" description="Type II methyltransferase M.TaqI-like" evidence="8">
    <location>
        <begin position="130"/>
        <end position="316"/>
    </location>
</feature>
<dbReference type="GO" id="GO:0003677">
    <property type="term" value="F:DNA binding"/>
    <property type="evidence" value="ECO:0007669"/>
    <property type="project" value="UniProtKB-KW"/>
</dbReference>
<protein>
    <recommendedName>
        <fullName evidence="1">site-specific DNA-methyltransferase (adenine-specific)</fullName>
        <ecNumber evidence="1">2.1.1.72</ecNumber>
    </recommendedName>
</protein>
<evidence type="ECO:0000256" key="5">
    <source>
        <dbReference type="ARBA" id="ARBA00022747"/>
    </source>
</evidence>
<organism evidence="10 11">
    <name type="scientific">Clostridium aciditolerans</name>
    <dbReference type="NCBI Taxonomy" id="339861"/>
    <lineage>
        <taxon>Bacteria</taxon>
        <taxon>Bacillati</taxon>
        <taxon>Bacillota</taxon>
        <taxon>Clostridia</taxon>
        <taxon>Eubacteriales</taxon>
        <taxon>Clostridiaceae</taxon>
        <taxon>Clostridium</taxon>
    </lineage>
</organism>
<evidence type="ECO:0000256" key="6">
    <source>
        <dbReference type="ARBA" id="ARBA00023125"/>
    </source>
</evidence>
<dbReference type="GO" id="GO:0032259">
    <property type="term" value="P:methylation"/>
    <property type="evidence" value="ECO:0007669"/>
    <property type="project" value="UniProtKB-KW"/>
</dbReference>
<dbReference type="InterPro" id="IPR011639">
    <property type="entry name" value="MethylTrfase_TaqI-like_dom"/>
</dbReference>
<dbReference type="InterPro" id="IPR002052">
    <property type="entry name" value="DNA_methylase_N6_adenine_CS"/>
</dbReference>
<dbReference type="GO" id="GO:0009007">
    <property type="term" value="F:site-specific DNA-methyltransferase (adenine-specific) activity"/>
    <property type="evidence" value="ECO:0007669"/>
    <property type="project" value="UniProtKB-EC"/>
</dbReference>
<dbReference type="RefSeq" id="WP_211142309.1">
    <property type="nucleotide sequence ID" value="NZ_JAEEGB010000008.1"/>
</dbReference>
<keyword evidence="11" id="KW-1185">Reference proteome</keyword>
<dbReference type="InterPro" id="IPR025931">
    <property type="entry name" value="TaqI_C"/>
</dbReference>
<dbReference type="EMBL" id="JAEEGB010000008">
    <property type="protein sequence ID" value="MBI6872817.1"/>
    <property type="molecule type" value="Genomic_DNA"/>
</dbReference>
<dbReference type="PANTHER" id="PTHR33841">
    <property type="entry name" value="DNA METHYLTRANSFERASE YEEA-RELATED"/>
    <property type="match status" value="1"/>
</dbReference>
<evidence type="ECO:0000259" key="9">
    <source>
        <dbReference type="Pfam" id="PF12950"/>
    </source>
</evidence>
<dbReference type="AlphaFoldDB" id="A0A934M356"/>
<dbReference type="InterPro" id="IPR029063">
    <property type="entry name" value="SAM-dependent_MTases_sf"/>
</dbReference>
<evidence type="ECO:0000313" key="10">
    <source>
        <dbReference type="EMBL" id="MBI6872817.1"/>
    </source>
</evidence>
<keyword evidence="6" id="KW-0238">DNA-binding</keyword>
<reference evidence="10" key="1">
    <citation type="submission" date="2020-12" db="EMBL/GenBank/DDBJ databases">
        <title>Clostridium thailandense sp. nov., a novel acetogenic bacterium isolated from peat land soil in Thailand.</title>
        <authorList>
            <person name="Chaikitkaew S."/>
            <person name="Birkeland N.K."/>
        </authorList>
    </citation>
    <scope>NUCLEOTIDE SEQUENCE</scope>
    <source>
        <strain evidence="10">DSM 17425</strain>
    </source>
</reference>
<evidence type="ECO:0000256" key="4">
    <source>
        <dbReference type="ARBA" id="ARBA00022691"/>
    </source>
</evidence>
<accession>A0A934M356</accession>
<evidence type="ECO:0000313" key="11">
    <source>
        <dbReference type="Proteomes" id="UP000622687"/>
    </source>
</evidence>
<dbReference type="PRINTS" id="PR00507">
    <property type="entry name" value="N12N6MTFRASE"/>
</dbReference>
<dbReference type="Pfam" id="PF12950">
    <property type="entry name" value="TaqI_C"/>
    <property type="match status" value="1"/>
</dbReference>